<name>A0A9R1C2A3_TRITD</name>
<keyword evidence="3" id="KW-1185">Reference proteome</keyword>
<feature type="region of interest" description="Disordered" evidence="1">
    <location>
        <begin position="1"/>
        <end position="65"/>
    </location>
</feature>
<dbReference type="Gramene" id="TRITD7Bv1G147460.1">
    <property type="protein sequence ID" value="TRITD7Bv1G147460.1"/>
    <property type="gene ID" value="TRITD7Bv1G147460"/>
</dbReference>
<evidence type="ECO:0000313" key="3">
    <source>
        <dbReference type="Proteomes" id="UP000324705"/>
    </source>
</evidence>
<dbReference type="EMBL" id="LT934124">
    <property type="protein sequence ID" value="VAI89583.1"/>
    <property type="molecule type" value="Genomic_DNA"/>
</dbReference>
<protein>
    <submittedName>
        <fullName evidence="2">Uncharacterized protein</fullName>
    </submittedName>
</protein>
<evidence type="ECO:0000256" key="1">
    <source>
        <dbReference type="SAM" id="MobiDB-lite"/>
    </source>
</evidence>
<evidence type="ECO:0000313" key="2">
    <source>
        <dbReference type="EMBL" id="VAI89583.1"/>
    </source>
</evidence>
<feature type="compositionally biased region" description="Polar residues" evidence="1">
    <location>
        <begin position="55"/>
        <end position="65"/>
    </location>
</feature>
<sequence>MLQDGNRVASEQARGTEPVADGVGPSKQNPPIDASSMAIDEPPVVRVEPERSNKLQEQQALHQKP</sequence>
<dbReference type="Proteomes" id="UP000324705">
    <property type="component" value="Chromosome 7B"/>
</dbReference>
<proteinExistence type="predicted"/>
<reference evidence="2 3" key="1">
    <citation type="submission" date="2017-09" db="EMBL/GenBank/DDBJ databases">
        <authorList>
            <consortium name="International Durum Wheat Genome Sequencing Consortium (IDWGSC)"/>
            <person name="Milanesi L."/>
        </authorList>
    </citation>
    <scope>NUCLEOTIDE SEQUENCE [LARGE SCALE GENOMIC DNA]</scope>
    <source>
        <strain evidence="3">cv. Svevo</strain>
    </source>
</reference>
<organism evidence="2 3">
    <name type="scientific">Triticum turgidum subsp. durum</name>
    <name type="common">Durum wheat</name>
    <name type="synonym">Triticum durum</name>
    <dbReference type="NCBI Taxonomy" id="4567"/>
    <lineage>
        <taxon>Eukaryota</taxon>
        <taxon>Viridiplantae</taxon>
        <taxon>Streptophyta</taxon>
        <taxon>Embryophyta</taxon>
        <taxon>Tracheophyta</taxon>
        <taxon>Spermatophyta</taxon>
        <taxon>Magnoliopsida</taxon>
        <taxon>Liliopsida</taxon>
        <taxon>Poales</taxon>
        <taxon>Poaceae</taxon>
        <taxon>BOP clade</taxon>
        <taxon>Pooideae</taxon>
        <taxon>Triticodae</taxon>
        <taxon>Triticeae</taxon>
        <taxon>Triticinae</taxon>
        <taxon>Triticum</taxon>
    </lineage>
</organism>
<dbReference type="AlphaFoldDB" id="A0A9R1C2A3"/>
<accession>A0A9R1C2A3</accession>
<gene>
    <name evidence="2" type="ORF">TRITD_7Bv1G147460</name>
</gene>